<sequence length="1431" mass="158715">MPSLSPGPESYSSFAQILPGAPIESLQSLTTFTFRWKRYVVYISGNQLNILRSPNELVQAVTFEEKLVAVKAEGEQSAKVAVASEGDVWVLEPETDNWNRVTWTKALLLRREDAGDKTRSLSWGDDGELLVGGTRLVSLFSVLPSSREGTPVRAHMNAPPVEERHVLWSKSLPSAVQIASFSPSASLIASCGPRDRLVKIWRRLSFEEGLFDYAYLPHPAAVTHIEWREPDPPKLEEDAEESDEARAKAYGTRNDEDQELLYTFCADGVLRVWKTGGQNDLEILKLHTQIDLVTAIPHSPSLSSKGADPPKPPRYAFILRSGALSCAIGAAISKHQIGTVTHSLEHLKEISTRQPDAVVTFDGNGRMSAWGLQTIGHKRRPSTPSGNAKQAYHIAHAEDLDMKLPPGTNVRFETWFDGDQLNVLVHQFDGSIDWWKGDVEQFFSPARGSDRLAHIGRWIGTQDAVVGLRHSSATGGLLAWSQSGVVTELPSNKEGELQVGRRSKPPPGSQKAVVLDASELEDQCGTLCVSNTAIFILHASGRITSSFNHQLKSDKGLQILALTSQDIAPCRTFLLLDYSGSYVAINLSKSTGTSDLELTLSRQRQLPLLADSLDSEIIWRDVHITSHPRRKSWLRLVGIDQEGVLSRRDVPAQSLQNEEVKATEASLSFPSDFTRPSFIEATDSVAAIASNDSRSINIMDLKDGYVEHRQRFIDEVHSMRLSICTDFPSHRGDANSTLAVAQRASVEILAQARYEPAQSAEQHTWHHLKSISIFGIGPTISSLAWTSSGELAIAAGNAIFRSNAVIAGNEVMWELRDRIDMSESAEVQSHSLMSALRQPLVSWHPHFLQQLGLRGRLHTAAGILRRLERTLRFYTEGDELHPMLNASPTDISADKDHPDNAFLDYDSVNSLTQQLEDIDLPKTSDAEQERLKLVFQTIVYVQDHMGSLDENALRYLFSWKLHVLELDNHRTDDKVTSNGEAEPPRSVPAMSWREIVFAYHSETQQPLLEALHAYYGSKLDWPAVRKLGIPAWLHAVRAAQSEGSDLASLEQIFDSLAQTSFRSVYPPDPTRASLYFLALKKKATLLALWRVAVGNKEQKSTSNFLKRDFSAEENRTAARKNAYALMGKRRFEYAAAFFLLADDPASAIRILAGQCQDLPLAIAVARVYCDDGSPELLKFMEDRVLPEARKAGDRWLLSWVHEIMGHTSLAAQALVVPIDQLEVDEAERMPRSWQQDDPLTLRLYQHLRDKPAKPGQKGARSLGGEQYEYRAVLRSARILRKMGLWLLALELVSTWHFKPVETAPPVGETNGATVSNGVHDKPPTAQGPASSMLDDIETPSAPAQSPKSMLDDFGFSNTAPPKSMLDGFESLSLEPKVDTAKDGREAKAAELLAKMKAKKEQASKPPEEEKQKQPTQFKEPEASSILDSFGF</sequence>
<dbReference type="Pfam" id="PF12234">
    <property type="entry name" value="Rav1p_C"/>
    <property type="match status" value="1"/>
</dbReference>
<dbReference type="GeneID" id="96006948"/>
<dbReference type="InterPro" id="IPR052208">
    <property type="entry name" value="DmX-like/RAVE_component"/>
</dbReference>
<evidence type="ECO:0000313" key="4">
    <source>
        <dbReference type="Proteomes" id="UP000803884"/>
    </source>
</evidence>
<feature type="compositionally biased region" description="Basic and acidic residues" evidence="1">
    <location>
        <begin position="1375"/>
        <end position="1388"/>
    </location>
</feature>
<feature type="region of interest" description="Disordered" evidence="1">
    <location>
        <begin position="1374"/>
        <end position="1431"/>
    </location>
</feature>
<dbReference type="InterPro" id="IPR036322">
    <property type="entry name" value="WD40_repeat_dom_sf"/>
</dbReference>
<evidence type="ECO:0000256" key="1">
    <source>
        <dbReference type="SAM" id="MobiDB-lite"/>
    </source>
</evidence>
<comment type="caution">
    <text evidence="3">The sequence shown here is derived from an EMBL/GenBank/DDBJ whole genome shotgun (WGS) entry which is preliminary data.</text>
</comment>
<feature type="domain" description="RAVE complex protein Rav1 C-terminal" evidence="2">
    <location>
        <begin position="666"/>
        <end position="1291"/>
    </location>
</feature>
<dbReference type="PANTHER" id="PTHR13950:SF9">
    <property type="entry name" value="RABCONNECTIN-3A"/>
    <property type="match status" value="1"/>
</dbReference>
<dbReference type="SUPFAM" id="SSF50978">
    <property type="entry name" value="WD40 repeat-like"/>
    <property type="match status" value="1"/>
</dbReference>
<dbReference type="InterPro" id="IPR015943">
    <property type="entry name" value="WD40/YVTN_repeat-like_dom_sf"/>
</dbReference>
<dbReference type="EMBL" id="JAAQHG020000015">
    <property type="protein sequence ID" value="KAL1586267.1"/>
    <property type="molecule type" value="Genomic_DNA"/>
</dbReference>
<dbReference type="GO" id="GO:0007035">
    <property type="term" value="P:vacuolar acidification"/>
    <property type="evidence" value="ECO:0007669"/>
    <property type="project" value="TreeGrafter"/>
</dbReference>
<dbReference type="InterPro" id="IPR022033">
    <property type="entry name" value="Rav1p_C"/>
</dbReference>
<protein>
    <recommendedName>
        <fullName evidence="2">RAVE complex protein Rav1 C-terminal domain-containing protein</fullName>
    </recommendedName>
</protein>
<accession>A0AB34KR47</accession>
<feature type="region of interest" description="Disordered" evidence="1">
    <location>
        <begin position="1306"/>
        <end position="1358"/>
    </location>
</feature>
<gene>
    <name evidence="3" type="ORF">WHR41_05505</name>
</gene>
<evidence type="ECO:0000313" key="3">
    <source>
        <dbReference type="EMBL" id="KAL1586267.1"/>
    </source>
</evidence>
<dbReference type="Proteomes" id="UP000803884">
    <property type="component" value="Unassembled WGS sequence"/>
</dbReference>
<name>A0AB34KR47_9PEZI</name>
<dbReference type="RefSeq" id="XP_069229372.1">
    <property type="nucleotide sequence ID" value="XM_069374110.1"/>
</dbReference>
<evidence type="ECO:0000259" key="2">
    <source>
        <dbReference type="Pfam" id="PF12234"/>
    </source>
</evidence>
<reference evidence="3 4" key="1">
    <citation type="journal article" date="2020" name="Microbiol. Resour. Announc.">
        <title>Draft Genome Sequence of a Cladosporium Species Isolated from the Mesophotic Ascidian Didemnum maculosum.</title>
        <authorList>
            <person name="Gioti A."/>
            <person name="Siaperas R."/>
            <person name="Nikolaivits E."/>
            <person name="Le Goff G."/>
            <person name="Ouazzani J."/>
            <person name="Kotoulas G."/>
            <person name="Topakas E."/>
        </authorList>
    </citation>
    <scope>NUCLEOTIDE SEQUENCE [LARGE SCALE GENOMIC DNA]</scope>
    <source>
        <strain evidence="3 4">TM138-S3</strain>
    </source>
</reference>
<keyword evidence="4" id="KW-1185">Reference proteome</keyword>
<feature type="compositionally biased region" description="Basic and acidic residues" evidence="1">
    <location>
        <begin position="1398"/>
        <end position="1412"/>
    </location>
</feature>
<proteinExistence type="predicted"/>
<dbReference type="GO" id="GO:0043291">
    <property type="term" value="C:RAVE complex"/>
    <property type="evidence" value="ECO:0007669"/>
    <property type="project" value="TreeGrafter"/>
</dbReference>
<organism evidence="3 4">
    <name type="scientific">Cladosporium halotolerans</name>
    <dbReference type="NCBI Taxonomy" id="1052096"/>
    <lineage>
        <taxon>Eukaryota</taxon>
        <taxon>Fungi</taxon>
        <taxon>Dikarya</taxon>
        <taxon>Ascomycota</taxon>
        <taxon>Pezizomycotina</taxon>
        <taxon>Dothideomycetes</taxon>
        <taxon>Dothideomycetidae</taxon>
        <taxon>Cladosporiales</taxon>
        <taxon>Cladosporiaceae</taxon>
        <taxon>Cladosporium</taxon>
    </lineage>
</organism>
<dbReference type="PANTHER" id="PTHR13950">
    <property type="entry name" value="RABCONNECTIN-RELATED"/>
    <property type="match status" value="1"/>
</dbReference>
<dbReference type="Gene3D" id="2.130.10.10">
    <property type="entry name" value="YVTN repeat-like/Quinoprotein amine dehydrogenase"/>
    <property type="match status" value="1"/>
</dbReference>